<dbReference type="InterPro" id="IPR011337">
    <property type="entry name" value="DNA_rep_MutH/RE_typeII_Sau3AI"/>
</dbReference>
<evidence type="ECO:0000256" key="1">
    <source>
        <dbReference type="ARBA" id="ARBA00022722"/>
    </source>
</evidence>
<reference evidence="5 6" key="1">
    <citation type="submission" date="2020-10" db="EMBL/GenBank/DDBJ databases">
        <title>Bacillus sp. HD4P25, an endophyte from a halophyte.</title>
        <authorList>
            <person name="Sun J.-Q."/>
        </authorList>
    </citation>
    <scope>NUCLEOTIDE SEQUENCE [LARGE SCALE GENOMIC DNA]</scope>
    <source>
        <strain evidence="5 6">YIM 93174</strain>
    </source>
</reference>
<evidence type="ECO:0000256" key="2">
    <source>
        <dbReference type="ARBA" id="ARBA00022759"/>
    </source>
</evidence>
<dbReference type="EMBL" id="JADCLJ010000002">
    <property type="protein sequence ID" value="MBE4906468.1"/>
    <property type="molecule type" value="Genomic_DNA"/>
</dbReference>
<dbReference type="CDD" id="cd22355">
    <property type="entry name" value="Sau3AI_C"/>
    <property type="match status" value="1"/>
</dbReference>
<keyword evidence="3" id="KW-0378">Hydrolase</keyword>
<keyword evidence="2" id="KW-0255">Endonuclease</keyword>
<accession>A0ABR9QD95</accession>
<proteinExistence type="predicted"/>
<evidence type="ECO:0000256" key="3">
    <source>
        <dbReference type="ARBA" id="ARBA00022801"/>
    </source>
</evidence>
<gene>
    <name evidence="5" type="ORF">IMZ08_00165</name>
</gene>
<comment type="caution">
    <text evidence="5">The sequence shown here is derived from an EMBL/GenBank/DDBJ whole genome shotgun (WGS) entry which is preliminary data.</text>
</comment>
<evidence type="ECO:0000313" key="5">
    <source>
        <dbReference type="EMBL" id="MBE4906468.1"/>
    </source>
</evidence>
<protein>
    <recommendedName>
        <fullName evidence="4">DNA mismatch repair MutH/Type II restriction enzyme Sau3AI domain-containing protein</fullName>
    </recommendedName>
</protein>
<evidence type="ECO:0000313" key="6">
    <source>
        <dbReference type="Proteomes" id="UP001516662"/>
    </source>
</evidence>
<dbReference type="InterPro" id="IPR037057">
    <property type="entry name" value="DNA_rep_MutH/T2_RE_sf"/>
</dbReference>
<dbReference type="InterPro" id="IPR011335">
    <property type="entry name" value="Restrct_endonuc-II-like"/>
</dbReference>
<keyword evidence="6" id="KW-1185">Reference proteome</keyword>
<organism evidence="5 6">
    <name type="scientific">Litchfieldia luteola</name>
    <dbReference type="NCBI Taxonomy" id="682179"/>
    <lineage>
        <taxon>Bacteria</taxon>
        <taxon>Bacillati</taxon>
        <taxon>Bacillota</taxon>
        <taxon>Bacilli</taxon>
        <taxon>Bacillales</taxon>
        <taxon>Bacillaceae</taxon>
        <taxon>Litchfieldia</taxon>
    </lineage>
</organism>
<dbReference type="SUPFAM" id="SSF52980">
    <property type="entry name" value="Restriction endonuclease-like"/>
    <property type="match status" value="1"/>
</dbReference>
<sequence>MAFDKKAFQSKISNKLDEFTGLTFDEISYKININPNLISNKASIVTLVNRMFEYKSLDKRKLENEVLPNKLSIKTIRLQQNGKPKESMSFENVDFLEIINETWMDSKIRFKFFETVFLFIVFQYKKVSGGNVLIFKGIKLWQMPQETLDTDVKKLWETTKEVVSKGVEFKKQIVGKKVTMKNNLPGMKDNNVAHIRPKANDSNDKVELPDGQMITKQAYWLNNSYIEFVLKDIPNVTCRVLNKTKYYAKFPNNEINSIKAKLTMEVYPVEEFIIKVKQVIPSFNELDVNYDMLSTIDYKLDKNFVISKQLSSIDQYLDSLIFNSSYFQIPNNTVFQTPYVKRKLDNYENDYKLLKVEDNLYITNTSLLNGGVTKKDLIDYKNNVERFVEVGRFFTLQTLEEKHFRHYLKRYGFEDRFYESILMRPGRLKFLRMDGRLVFVKSKQEITTNDFIGYIFQNSESLTVDELIGRSLSMCNLEIDYDYAIRLMKNTTYFYSEDLLKLYEDKEIYYNELYK</sequence>
<dbReference type="Pfam" id="PF02976">
    <property type="entry name" value="MutH"/>
    <property type="match status" value="1"/>
</dbReference>
<name>A0ABR9QD95_9BACI</name>
<evidence type="ECO:0000259" key="4">
    <source>
        <dbReference type="Pfam" id="PF02976"/>
    </source>
</evidence>
<keyword evidence="1" id="KW-0540">Nuclease</keyword>
<feature type="domain" description="DNA mismatch repair MutH/Type II restriction enzyme Sau3AI" evidence="4">
    <location>
        <begin position="70"/>
        <end position="147"/>
    </location>
</feature>
<dbReference type="RefSeq" id="WP_193533990.1">
    <property type="nucleotide sequence ID" value="NZ_JADCLJ010000002.1"/>
</dbReference>
<dbReference type="Proteomes" id="UP001516662">
    <property type="component" value="Unassembled WGS sequence"/>
</dbReference>
<dbReference type="Gene3D" id="3.40.600.10">
    <property type="entry name" value="DNA mismatch repair MutH/Restriction endonuclease, type II"/>
    <property type="match status" value="1"/>
</dbReference>